<proteinExistence type="inferred from homology"/>
<evidence type="ECO:0000259" key="6">
    <source>
        <dbReference type="Pfam" id="PF02826"/>
    </source>
</evidence>
<protein>
    <submittedName>
        <fullName evidence="7">Glycerate dehydrogenase</fullName>
        <ecNumber evidence="7">1.-.-.-</ecNumber>
        <ecNumber evidence="7">1.1.1.29</ecNumber>
    </submittedName>
</protein>
<dbReference type="GeneID" id="93091175"/>
<dbReference type="PANTHER" id="PTHR43761">
    <property type="entry name" value="D-ISOMER SPECIFIC 2-HYDROXYACID DEHYDROGENASE FAMILY PROTEIN (AFU_ORTHOLOGUE AFUA_1G13630)"/>
    <property type="match status" value="1"/>
</dbReference>
<dbReference type="InterPro" id="IPR006139">
    <property type="entry name" value="D-isomer_2_OHA_DH_cat_dom"/>
</dbReference>
<evidence type="ECO:0000256" key="4">
    <source>
        <dbReference type="RuleBase" id="RU003719"/>
    </source>
</evidence>
<dbReference type="Proteomes" id="UP000254920">
    <property type="component" value="Unassembled WGS sequence"/>
</dbReference>
<dbReference type="InterPro" id="IPR050418">
    <property type="entry name" value="D-iso_2-hydroxyacid_DH_PdxB"/>
</dbReference>
<dbReference type="GO" id="GO:0008465">
    <property type="term" value="F:hydroxypyruvate reductase (NADH) activity"/>
    <property type="evidence" value="ECO:0007669"/>
    <property type="project" value="UniProtKB-EC"/>
</dbReference>
<dbReference type="PANTHER" id="PTHR43761:SF1">
    <property type="entry name" value="D-ISOMER SPECIFIC 2-HYDROXYACID DEHYDROGENASE CATALYTIC DOMAIN-CONTAINING PROTEIN-RELATED"/>
    <property type="match status" value="1"/>
</dbReference>
<dbReference type="EC" id="1.-.-.-" evidence="7"/>
<comment type="similarity">
    <text evidence="1 4">Belongs to the D-isomer specific 2-hydroxyacid dehydrogenase family.</text>
</comment>
<dbReference type="PROSITE" id="PS00671">
    <property type="entry name" value="D_2_HYDROXYACID_DH_3"/>
    <property type="match status" value="1"/>
</dbReference>
<dbReference type="OrthoDB" id="9805416at2"/>
<dbReference type="RefSeq" id="WP_089182939.1">
    <property type="nucleotide sequence ID" value="NZ_CP043427.1"/>
</dbReference>
<accession>A0A381DIS7</accession>
<dbReference type="Gene3D" id="3.40.50.720">
    <property type="entry name" value="NAD(P)-binding Rossmann-like Domain"/>
    <property type="match status" value="2"/>
</dbReference>
<dbReference type="SUPFAM" id="SSF51735">
    <property type="entry name" value="NAD(P)-binding Rossmann-fold domains"/>
    <property type="match status" value="1"/>
</dbReference>
<name>A0A381DIS7_9BACT</name>
<dbReference type="GO" id="GO:0051287">
    <property type="term" value="F:NAD binding"/>
    <property type="evidence" value="ECO:0007669"/>
    <property type="project" value="InterPro"/>
</dbReference>
<evidence type="ECO:0000313" key="7">
    <source>
        <dbReference type="EMBL" id="SUX10545.1"/>
    </source>
</evidence>
<dbReference type="SUPFAM" id="SSF52283">
    <property type="entry name" value="Formate/glycerate dehydrogenase catalytic domain-like"/>
    <property type="match status" value="1"/>
</dbReference>
<evidence type="ECO:0000256" key="3">
    <source>
        <dbReference type="ARBA" id="ARBA00023027"/>
    </source>
</evidence>
<keyword evidence="3" id="KW-0520">NAD</keyword>
<dbReference type="AlphaFoldDB" id="A0A381DIS7"/>
<dbReference type="EMBL" id="UFVD01000001">
    <property type="protein sequence ID" value="SUX10545.1"/>
    <property type="molecule type" value="Genomic_DNA"/>
</dbReference>
<evidence type="ECO:0000256" key="1">
    <source>
        <dbReference type="ARBA" id="ARBA00005854"/>
    </source>
</evidence>
<evidence type="ECO:0000256" key="2">
    <source>
        <dbReference type="ARBA" id="ARBA00023002"/>
    </source>
</evidence>
<dbReference type="STRING" id="32024.GCA_000788295_01161"/>
<dbReference type="InterPro" id="IPR029753">
    <property type="entry name" value="D-isomer_DH_CS"/>
</dbReference>
<keyword evidence="8" id="KW-1185">Reference proteome</keyword>
<dbReference type="Pfam" id="PF00389">
    <property type="entry name" value="2-Hacid_dh"/>
    <property type="match status" value="1"/>
</dbReference>
<sequence length="308" mass="34528">MKIVCLDADTLGDIDLSKFNDFGEFVTYGITSDSQRLERLKDADIVLTNKVIIDKYIMDNTNLKLICVTATGTNNIDMEYAKTKGIAVKNVAGYSTNAVVQQVFASLFYLTNKMRYYDDWVKSGEWIKSPIFTNVSKNIYEINPKRFGVIGLGTIGLQVARIAKAFGCDVVYYSTSGKNNSTEFPSVSLDALLKTCDIVSIHCALNDKTKNLIDTNELEKLKDGAIIMNFGRGGIVNETALSKILDEREIYAALDVLEKEPMSADNPFIKVKNRDRFVITPHIAWATYDARVKLMDLVYKNIQDFLKA</sequence>
<organism evidence="7 8">
    <name type="scientific">Campylobacter sputorum subsp. sputorum</name>
    <dbReference type="NCBI Taxonomy" id="32024"/>
    <lineage>
        <taxon>Bacteria</taxon>
        <taxon>Pseudomonadati</taxon>
        <taxon>Campylobacterota</taxon>
        <taxon>Epsilonproteobacteria</taxon>
        <taxon>Campylobacterales</taxon>
        <taxon>Campylobacteraceae</taxon>
        <taxon>Campylobacter</taxon>
    </lineage>
</organism>
<dbReference type="InterPro" id="IPR006140">
    <property type="entry name" value="D-isomer_DH_NAD-bd"/>
</dbReference>
<feature type="domain" description="D-isomer specific 2-hydroxyacid dehydrogenase NAD-binding" evidence="6">
    <location>
        <begin position="105"/>
        <end position="284"/>
    </location>
</feature>
<dbReference type="NCBIfam" id="NF006263">
    <property type="entry name" value="PRK08410.1"/>
    <property type="match status" value="1"/>
</dbReference>
<gene>
    <name evidence="7" type="ORF">NCTC12475_00742</name>
</gene>
<feature type="domain" description="D-isomer specific 2-hydroxyacid dehydrogenase catalytic" evidence="5">
    <location>
        <begin position="19"/>
        <end position="307"/>
    </location>
</feature>
<dbReference type="InterPro" id="IPR036291">
    <property type="entry name" value="NAD(P)-bd_dom_sf"/>
</dbReference>
<dbReference type="Pfam" id="PF02826">
    <property type="entry name" value="2-Hacid_dh_C"/>
    <property type="match status" value="1"/>
</dbReference>
<evidence type="ECO:0000259" key="5">
    <source>
        <dbReference type="Pfam" id="PF00389"/>
    </source>
</evidence>
<reference evidence="7 8" key="1">
    <citation type="submission" date="2018-06" db="EMBL/GenBank/DDBJ databases">
        <authorList>
            <consortium name="Pathogen Informatics"/>
            <person name="Doyle S."/>
        </authorList>
    </citation>
    <scope>NUCLEOTIDE SEQUENCE [LARGE SCALE GENOMIC DNA]</scope>
    <source>
        <strain evidence="7 8">NCTC12475</strain>
    </source>
</reference>
<evidence type="ECO:0000313" key="8">
    <source>
        <dbReference type="Proteomes" id="UP000254920"/>
    </source>
</evidence>
<dbReference type="EC" id="1.1.1.29" evidence="7"/>
<keyword evidence="2 4" id="KW-0560">Oxidoreductase</keyword>